<organism evidence="2 3">
    <name type="scientific">Legionella tucsonensis</name>
    <dbReference type="NCBI Taxonomy" id="40335"/>
    <lineage>
        <taxon>Bacteria</taxon>
        <taxon>Pseudomonadati</taxon>
        <taxon>Pseudomonadota</taxon>
        <taxon>Gammaproteobacteria</taxon>
        <taxon>Legionellales</taxon>
        <taxon>Legionellaceae</taxon>
        <taxon>Legionella</taxon>
    </lineage>
</organism>
<dbReference type="Proteomes" id="UP000054693">
    <property type="component" value="Unassembled WGS sequence"/>
</dbReference>
<dbReference type="PATRIC" id="fig|40335.7.peg.843"/>
<keyword evidence="1" id="KW-1133">Transmembrane helix</keyword>
<keyword evidence="1" id="KW-0472">Membrane</keyword>
<evidence type="ECO:0000256" key="1">
    <source>
        <dbReference type="SAM" id="Phobius"/>
    </source>
</evidence>
<sequence>MNLFTTTVQVIPAEDNVVQTTPWYFTSGFLYTQILSILIGVVFLFIAFYILRPREKEQRRIQDQFLFYLILGIFFICCPFLLEYFGY</sequence>
<name>A0A0W0ZUW5_9GAMM</name>
<dbReference type="OrthoDB" id="5653344at2"/>
<keyword evidence="3" id="KW-1185">Reference proteome</keyword>
<protein>
    <submittedName>
        <fullName evidence="2">Uncharacterized protein</fullName>
    </submittedName>
</protein>
<reference evidence="2 3" key="1">
    <citation type="submission" date="2015-11" db="EMBL/GenBank/DDBJ databases">
        <title>Genomic analysis of 38 Legionella species identifies large and diverse effector repertoires.</title>
        <authorList>
            <person name="Burstein D."/>
            <person name="Amaro F."/>
            <person name="Zusman T."/>
            <person name="Lifshitz Z."/>
            <person name="Cohen O."/>
            <person name="Gilbert J.A."/>
            <person name="Pupko T."/>
            <person name="Shuman H.A."/>
            <person name="Segal G."/>
        </authorList>
    </citation>
    <scope>NUCLEOTIDE SEQUENCE [LARGE SCALE GENOMIC DNA]</scope>
    <source>
        <strain evidence="2 3">ATCC 49180</strain>
    </source>
</reference>
<feature type="transmembrane region" description="Helical" evidence="1">
    <location>
        <begin position="30"/>
        <end position="51"/>
    </location>
</feature>
<proteinExistence type="predicted"/>
<evidence type="ECO:0000313" key="2">
    <source>
        <dbReference type="EMBL" id="KTD72956.1"/>
    </source>
</evidence>
<dbReference type="AlphaFoldDB" id="A0A0W0ZUW5"/>
<gene>
    <name evidence="2" type="ORF">Ltuc_0803</name>
</gene>
<evidence type="ECO:0000313" key="3">
    <source>
        <dbReference type="Proteomes" id="UP000054693"/>
    </source>
</evidence>
<dbReference type="EMBL" id="LNZA01000001">
    <property type="protein sequence ID" value="KTD72956.1"/>
    <property type="molecule type" value="Genomic_DNA"/>
</dbReference>
<accession>A0A0W0ZUW5</accession>
<feature type="transmembrane region" description="Helical" evidence="1">
    <location>
        <begin position="63"/>
        <end position="82"/>
    </location>
</feature>
<dbReference type="STRING" id="40335.Ltuc_0803"/>
<comment type="caution">
    <text evidence="2">The sequence shown here is derived from an EMBL/GenBank/DDBJ whole genome shotgun (WGS) entry which is preliminary data.</text>
</comment>
<keyword evidence="1" id="KW-0812">Transmembrane</keyword>